<dbReference type="AlphaFoldDB" id="I4EF82"/>
<dbReference type="InterPro" id="IPR026363">
    <property type="entry name" value="CxxC-x17-CxxC_dom"/>
</dbReference>
<comment type="caution">
    <text evidence="3">The sequence shown here is derived from an EMBL/GenBank/DDBJ whole genome shotgun (WGS) entry which is preliminary data.</text>
</comment>
<evidence type="ECO:0000313" key="3">
    <source>
        <dbReference type="EMBL" id="CCF83344.1"/>
    </source>
</evidence>
<dbReference type="Proteomes" id="UP000004221">
    <property type="component" value="Unassembled WGS sequence"/>
</dbReference>
<dbReference type="InterPro" id="IPR025306">
    <property type="entry name" value="Zn-bnd_dom_prob"/>
</dbReference>
<name>I4EF82_9BACT</name>
<evidence type="ECO:0000259" key="2">
    <source>
        <dbReference type="Pfam" id="PF23477"/>
    </source>
</evidence>
<evidence type="ECO:0000259" key="1">
    <source>
        <dbReference type="Pfam" id="PF13451"/>
    </source>
</evidence>
<dbReference type="EMBL" id="CAGS01000138">
    <property type="protein sequence ID" value="CCF83344.1"/>
    <property type="molecule type" value="Genomic_DNA"/>
</dbReference>
<accession>I4EF82</accession>
<gene>
    <name evidence="3" type="ORF">NITHO_2220010</name>
</gene>
<protein>
    <submittedName>
        <fullName evidence="3">Uncharacterized protein</fullName>
    </submittedName>
</protein>
<reference evidence="3 4" key="1">
    <citation type="journal article" date="2012" name="ISME J.">
        <title>Nitrification expanded: discovery, physiology and genomics of a nitrite-oxidizing bacterium from the phylum Chloroflexi.</title>
        <authorList>
            <person name="Sorokin D.Y."/>
            <person name="Lucker S."/>
            <person name="Vejmelkova D."/>
            <person name="Kostrikina N.A."/>
            <person name="Kleerebezem R."/>
            <person name="Rijpstra W.I."/>
            <person name="Damste J.S."/>
            <person name="Le Paslier D."/>
            <person name="Muyzer G."/>
            <person name="Wagner M."/>
            <person name="van Loosdrecht M.C."/>
            <person name="Daims H."/>
        </authorList>
    </citation>
    <scope>NUCLEOTIDE SEQUENCE [LARGE SCALE GENOMIC DNA]</scope>
    <source>
        <strain evidence="4">none</strain>
    </source>
</reference>
<organism evidence="3 4">
    <name type="scientific">Nitrolancea hollandica Lb</name>
    <dbReference type="NCBI Taxonomy" id="1129897"/>
    <lineage>
        <taxon>Bacteria</taxon>
        <taxon>Pseudomonadati</taxon>
        <taxon>Thermomicrobiota</taxon>
        <taxon>Thermomicrobia</taxon>
        <taxon>Sphaerobacterales</taxon>
        <taxon>Sphaerobacterineae</taxon>
        <taxon>Sphaerobacteraceae</taxon>
        <taxon>Nitrolancea</taxon>
    </lineage>
</organism>
<dbReference type="Pfam" id="PF13451">
    <property type="entry name" value="zf_Tbcl"/>
    <property type="match status" value="1"/>
</dbReference>
<dbReference type="NCBIfam" id="TIGR04272">
    <property type="entry name" value="cxxc_cxxc_Mbark"/>
    <property type="match status" value="1"/>
</dbReference>
<proteinExistence type="predicted"/>
<feature type="domain" description="CxxC-x17-CxxC" evidence="2">
    <location>
        <begin position="55"/>
        <end position="90"/>
    </location>
</feature>
<dbReference type="Pfam" id="PF23477">
    <property type="entry name" value="zf_Tbcl_2"/>
    <property type="match status" value="1"/>
</dbReference>
<dbReference type="OrthoDB" id="5505402at2"/>
<feature type="domain" description="Probable zinc-binding" evidence="1">
    <location>
        <begin position="5"/>
        <end position="49"/>
    </location>
</feature>
<evidence type="ECO:0000313" key="4">
    <source>
        <dbReference type="Proteomes" id="UP000004221"/>
    </source>
</evidence>
<sequence>MNFLDRQLNCRDCNESFIWTAGEQSFYREKGLQNVPVRCPTCRSARKSQMGVQPRVQHAVICAECGNETTVPFIPRNGRPVYCSQCYGQVRAVAT</sequence>
<keyword evidence="4" id="KW-1185">Reference proteome</keyword>
<dbReference type="RefSeq" id="WP_008476414.1">
    <property type="nucleotide sequence ID" value="NZ_CAGS01000138.1"/>
</dbReference>